<accession>A0AAF0P2P3</accession>
<protein>
    <submittedName>
        <fullName evidence="2">LysR family transcriptional regulator</fullName>
    </submittedName>
</protein>
<evidence type="ECO:0000313" key="2">
    <source>
        <dbReference type="EMBL" id="WMF94420.1"/>
    </source>
</evidence>
<dbReference type="GO" id="GO:0003700">
    <property type="term" value="F:DNA-binding transcription factor activity"/>
    <property type="evidence" value="ECO:0007669"/>
    <property type="project" value="InterPro"/>
</dbReference>
<feature type="domain" description="HTH lysR-type" evidence="1">
    <location>
        <begin position="1"/>
        <end position="24"/>
    </location>
</feature>
<dbReference type="RefSeq" id="WP_014572091.1">
    <property type="nucleotide sequence ID" value="NZ_CP068698.2"/>
</dbReference>
<reference evidence="2 3" key="1">
    <citation type="journal article" date="2017" name="BMC Genomics">
        <title>Comparative and functional genomics of the Lactococcus lactis taxon; insights into evolution and niche adaptation.</title>
        <authorList>
            <person name="Kelleher P."/>
            <person name="Bottacini F."/>
            <person name="Mahony J."/>
            <person name="Kilcawley K.N."/>
            <person name="van Sinderen D."/>
        </authorList>
    </citation>
    <scope>NUCLEOTIDE SEQUENCE [LARGE SCALE GENOMIC DNA]</scope>
    <source>
        <strain evidence="2 3">JM1</strain>
    </source>
</reference>
<name>A0AAF0P2P3_LACLC</name>
<gene>
    <name evidence="2" type="ORF">LLJM1_03650</name>
</gene>
<dbReference type="Proteomes" id="UP000191806">
    <property type="component" value="Chromosome"/>
</dbReference>
<proteinExistence type="predicted"/>
<dbReference type="EMBL" id="CP015899">
    <property type="protein sequence ID" value="WMF94420.1"/>
    <property type="molecule type" value="Genomic_DNA"/>
</dbReference>
<organism evidence="2 3">
    <name type="scientific">Lactococcus lactis subsp. cremoris</name>
    <name type="common">Streptococcus cremoris</name>
    <dbReference type="NCBI Taxonomy" id="1359"/>
    <lineage>
        <taxon>Bacteria</taxon>
        <taxon>Bacillati</taxon>
        <taxon>Bacillota</taxon>
        <taxon>Bacilli</taxon>
        <taxon>Lactobacillales</taxon>
        <taxon>Streptococcaceae</taxon>
        <taxon>Lactococcus</taxon>
    </lineage>
</organism>
<dbReference type="InterPro" id="IPR000847">
    <property type="entry name" value="LysR_HTH_N"/>
</dbReference>
<evidence type="ECO:0000259" key="1">
    <source>
        <dbReference type="PROSITE" id="PS50931"/>
    </source>
</evidence>
<sequence>MELRLLKYFWTVATAGTVSKAADSYILHSQHYLDKLKNLNEN</sequence>
<dbReference type="AlphaFoldDB" id="A0AAF0P2P3"/>
<evidence type="ECO:0000313" key="3">
    <source>
        <dbReference type="Proteomes" id="UP000191806"/>
    </source>
</evidence>
<dbReference type="PROSITE" id="PS50931">
    <property type="entry name" value="HTH_LYSR"/>
    <property type="match status" value="1"/>
</dbReference>